<dbReference type="InParanoid" id="Q4UIV5"/>
<dbReference type="VEuPathDB" id="PiroplasmaDB:TA16385"/>
<feature type="compositionally biased region" description="Polar residues" evidence="1">
    <location>
        <begin position="212"/>
        <end position="237"/>
    </location>
</feature>
<feature type="region of interest" description="Disordered" evidence="1">
    <location>
        <begin position="1"/>
        <end position="311"/>
    </location>
</feature>
<evidence type="ECO:0000313" key="3">
    <source>
        <dbReference type="Proteomes" id="UP000001950"/>
    </source>
</evidence>
<feature type="compositionally biased region" description="Polar residues" evidence="1">
    <location>
        <begin position="49"/>
        <end position="59"/>
    </location>
</feature>
<gene>
    <name evidence="2" type="ORF">TA16385</name>
</gene>
<organism evidence="2 3">
    <name type="scientific">Theileria annulata</name>
    <dbReference type="NCBI Taxonomy" id="5874"/>
    <lineage>
        <taxon>Eukaryota</taxon>
        <taxon>Sar</taxon>
        <taxon>Alveolata</taxon>
        <taxon>Apicomplexa</taxon>
        <taxon>Aconoidasida</taxon>
        <taxon>Piroplasmida</taxon>
        <taxon>Theileriidae</taxon>
        <taxon>Theileria</taxon>
    </lineage>
</organism>
<dbReference type="OMA" id="QKCIVLQ"/>
<proteinExistence type="predicted"/>
<keyword evidence="3" id="KW-1185">Reference proteome</keyword>
<dbReference type="KEGG" id="tan:TA16385"/>
<sequence length="812" mass="91412">MSSETSSESEVDPNSDLLDCTDEELRDFKINNDLPKNTDPSDEDKTLDNNRNQNDLYSSENKELEEDENFGTDNTFSNHRFYNNEDKNSDDELDAQNFQSLNANTDECEQFQNSETITNETNTQNVDYSFGDSIPPQDPSENDLEQKSEVDSEQLLEPDSEPKSPEPSCDPSEYSESNKDNQPEEHEEKDSFDNETPEQLSDQVSEKLSESVPDQNSEQLSEPQVEQMSETTPQTEVAQPESPRTDSKSKHHKRFKSTTKTFESLFHKSSIGKSSKSKTKSSSKTEETPSSKDVVVTSTSSYTSSATKKKDKGPCWTYYEIPGKPGRKGPTLGVFCDSMRSNKSYQRTDTSKDQKCIVLQTPDSLERYLHPFQVVSNYYLNTNYIKYYTNSNNMEDSVVNSYYYTNMMTQRKTLFPYCVTKTISGNVPGMGRVLACGTQCGKIIIYSFFTLDELIVLDTRTVYDRYLSRENSIDSETDFDIDKAIDSTIFEVNSLAFITTFENYSTILAIGNHLGHLLLYQIPKMQLIKLIYPSNMSNANMYLRSNSSNTITSSMSITSSCCDESESESVLIDELELLKFRRHKILNPNNQQDSESQNDEVAFITCLGYCPTTGDLWVGYGNSSFAIYSSTFKLKKFYTSNSLSDTNNNIVIDDNVYGVNNFEYCTYEQIVLVVYGNVKVDIFTFSGNFLSTISSTRLTNATTPISSVHVSNNPNGSILYIGLMDGSLLVKQIMYNTNKNIIAKENGDHNDGLDELVINTIEFILLYKFIYKFDGEINSGAPVTCICPVPSQQLVLLGDASGGLSVISNLTI</sequence>
<dbReference type="SUPFAM" id="SSF50978">
    <property type="entry name" value="WD40 repeat-like"/>
    <property type="match status" value="1"/>
</dbReference>
<protein>
    <submittedName>
        <fullName evidence="2">Uncharacterized protein</fullName>
    </submittedName>
</protein>
<dbReference type="Proteomes" id="UP000001950">
    <property type="component" value="Chromosome 1"/>
</dbReference>
<dbReference type="AlphaFoldDB" id="Q4UIV5"/>
<feature type="compositionally biased region" description="Low complexity" evidence="1">
    <location>
        <begin position="291"/>
        <end position="306"/>
    </location>
</feature>
<dbReference type="GeneID" id="3863407"/>
<dbReference type="RefSeq" id="XP_953662.1">
    <property type="nucleotide sequence ID" value="XM_948569.1"/>
</dbReference>
<dbReference type="EMBL" id="CR940347">
    <property type="protein sequence ID" value="CAI72984.1"/>
    <property type="molecule type" value="Genomic_DNA"/>
</dbReference>
<accession>Q4UIV5</accession>
<feature type="compositionally biased region" description="Polar residues" evidence="1">
    <location>
        <begin position="71"/>
        <end position="81"/>
    </location>
</feature>
<dbReference type="STRING" id="5874.Q4UIV5"/>
<evidence type="ECO:0000313" key="2">
    <source>
        <dbReference type="EMBL" id="CAI72984.1"/>
    </source>
</evidence>
<feature type="compositionally biased region" description="Basic and acidic residues" evidence="1">
    <location>
        <begin position="176"/>
        <end position="192"/>
    </location>
</feature>
<feature type="compositionally biased region" description="Acidic residues" evidence="1">
    <location>
        <begin position="7"/>
        <end position="25"/>
    </location>
</feature>
<dbReference type="eggNOG" id="ENOG502SSDI">
    <property type="taxonomic scope" value="Eukaryota"/>
</dbReference>
<evidence type="ECO:0000256" key="1">
    <source>
        <dbReference type="SAM" id="MobiDB-lite"/>
    </source>
</evidence>
<name>Q4UIV5_THEAN</name>
<dbReference type="InterPro" id="IPR036322">
    <property type="entry name" value="WD40_repeat_dom_sf"/>
</dbReference>
<dbReference type="OrthoDB" id="361914at2759"/>
<feature type="compositionally biased region" description="Polar residues" evidence="1">
    <location>
        <begin position="96"/>
        <end position="127"/>
    </location>
</feature>
<reference evidence="2 3" key="1">
    <citation type="journal article" date="2005" name="Science">
        <title>Genome of the host-cell transforming parasite Theileria annulata compared with T. parva.</title>
        <authorList>
            <person name="Pain A."/>
            <person name="Renauld H."/>
            <person name="Berriman M."/>
            <person name="Murphy L."/>
            <person name="Yeats C.A."/>
            <person name="Weir W."/>
            <person name="Kerhornou A."/>
            <person name="Aslett M."/>
            <person name="Bishop R."/>
            <person name="Bouchier C."/>
            <person name="Cochet M."/>
            <person name="Coulson R.M.R."/>
            <person name="Cronin A."/>
            <person name="de Villiers E.P."/>
            <person name="Fraser A."/>
            <person name="Fosker N."/>
            <person name="Gardner M."/>
            <person name="Goble A."/>
            <person name="Griffiths-Jones S."/>
            <person name="Harris D.E."/>
            <person name="Katzer F."/>
            <person name="Larke N."/>
            <person name="Lord A."/>
            <person name="Maser P."/>
            <person name="McKellar S."/>
            <person name="Mooney P."/>
            <person name="Morton F."/>
            <person name="Nene V."/>
            <person name="O'Neil S."/>
            <person name="Price C."/>
            <person name="Quail M.A."/>
            <person name="Rabbinowitsch E."/>
            <person name="Rawlings N.D."/>
            <person name="Rutter S."/>
            <person name="Saunders D."/>
            <person name="Seeger K."/>
            <person name="Shah T."/>
            <person name="Squares R."/>
            <person name="Squares S."/>
            <person name="Tivey A."/>
            <person name="Walker A.R."/>
            <person name="Woodward J."/>
            <person name="Dobbelaere D.A.E."/>
            <person name="Langsley G."/>
            <person name="Rajandream M.A."/>
            <person name="McKeever D."/>
            <person name="Shiels B."/>
            <person name="Tait A."/>
            <person name="Barrell B.G."/>
            <person name="Hall N."/>
        </authorList>
    </citation>
    <scope>NUCLEOTIDE SEQUENCE [LARGE SCALE GENOMIC DNA]</scope>
    <source>
        <strain evidence="3">Ankara</strain>
    </source>
</reference>